<accession>A0ACC5ZZJ6</accession>
<name>A0ACC5ZZJ6_9RHOB</name>
<dbReference type="EMBL" id="JAMQGO010000017">
    <property type="protein sequence ID" value="MCM2563779.1"/>
    <property type="molecule type" value="Genomic_DNA"/>
</dbReference>
<keyword evidence="2" id="KW-1185">Reference proteome</keyword>
<dbReference type="Proteomes" id="UP001203036">
    <property type="component" value="Unassembled WGS sequence"/>
</dbReference>
<evidence type="ECO:0000313" key="2">
    <source>
        <dbReference type="Proteomes" id="UP001203036"/>
    </source>
</evidence>
<proteinExistence type="predicted"/>
<protein>
    <submittedName>
        <fullName evidence="1">Uncharacterized protein</fullName>
    </submittedName>
</protein>
<sequence length="267" mass="28607">MPLLFTSLLAAGAGVVPPDPPFVWTTNLLYRFSASEAVFADNAGLVPVADLDPVARWGNLGSAEDAQQSDPAHRPLWRSDGLGGHPYIACDCSLAQCFEDLDFAQPAGSTGSAPFTVFAVTDAVAELSLLPALLGAPVSSGGKVSLHFRDTAGAQIHWIKSQMRAGNVTNPQLLMAAAGRNASGDTNLPYANFWLRQNRIGLWIEDRQLSNLSSTALASTQFLRSSGFSSGGYFHGHLYEVLLYEGTLDDTTTFAIEDWLAQRYGLL</sequence>
<comment type="caution">
    <text evidence="1">The sequence shown here is derived from an EMBL/GenBank/DDBJ whole genome shotgun (WGS) entry which is preliminary data.</text>
</comment>
<gene>
    <name evidence="1" type="ORF">M8744_16650</name>
</gene>
<organism evidence="1 2">
    <name type="scientific">Lutimaribacter degradans</name>
    <dbReference type="NCBI Taxonomy" id="2945989"/>
    <lineage>
        <taxon>Bacteria</taxon>
        <taxon>Pseudomonadati</taxon>
        <taxon>Pseudomonadota</taxon>
        <taxon>Alphaproteobacteria</taxon>
        <taxon>Rhodobacterales</taxon>
        <taxon>Roseobacteraceae</taxon>
        <taxon>Lutimaribacter</taxon>
    </lineage>
</organism>
<evidence type="ECO:0000313" key="1">
    <source>
        <dbReference type="EMBL" id="MCM2563779.1"/>
    </source>
</evidence>
<reference evidence="1" key="1">
    <citation type="submission" date="2022-06" db="EMBL/GenBank/DDBJ databases">
        <title>Lutimaribacter sp. EGI FJ00013, a novel bacterium isolated from a salt lake sediment enrichment.</title>
        <authorList>
            <person name="Gao L."/>
            <person name="Fang B.-Z."/>
            <person name="Li W.-J."/>
        </authorList>
    </citation>
    <scope>NUCLEOTIDE SEQUENCE</scope>
    <source>
        <strain evidence="1">EGI FJ00013</strain>
    </source>
</reference>